<accession>A0A6A6XAM3</accession>
<keyword evidence="3" id="KW-0560">Oxidoreductase</keyword>
<organism evidence="6 7">
    <name type="scientific">Melanomma pulvis-pyrius CBS 109.77</name>
    <dbReference type="NCBI Taxonomy" id="1314802"/>
    <lineage>
        <taxon>Eukaryota</taxon>
        <taxon>Fungi</taxon>
        <taxon>Dikarya</taxon>
        <taxon>Ascomycota</taxon>
        <taxon>Pezizomycotina</taxon>
        <taxon>Dothideomycetes</taxon>
        <taxon>Pleosporomycetidae</taxon>
        <taxon>Pleosporales</taxon>
        <taxon>Melanommataceae</taxon>
        <taxon>Melanomma</taxon>
    </lineage>
</organism>
<evidence type="ECO:0000313" key="6">
    <source>
        <dbReference type="EMBL" id="KAF2792817.1"/>
    </source>
</evidence>
<dbReference type="AlphaFoldDB" id="A0A6A6XAM3"/>
<evidence type="ECO:0000256" key="4">
    <source>
        <dbReference type="SAM" id="Phobius"/>
    </source>
</evidence>
<comment type="similarity">
    <text evidence="1">Belongs to the zinc-containing alcohol dehydrogenase family.</text>
</comment>
<dbReference type="SUPFAM" id="SSF51735">
    <property type="entry name" value="NAD(P)-binding Rossmann-fold domains"/>
    <property type="match status" value="1"/>
</dbReference>
<evidence type="ECO:0000256" key="3">
    <source>
        <dbReference type="ARBA" id="ARBA00023002"/>
    </source>
</evidence>
<dbReference type="EMBL" id="MU001954">
    <property type="protein sequence ID" value="KAF2792817.1"/>
    <property type="molecule type" value="Genomic_DNA"/>
</dbReference>
<proteinExistence type="inferred from homology"/>
<evidence type="ECO:0000256" key="2">
    <source>
        <dbReference type="ARBA" id="ARBA00011245"/>
    </source>
</evidence>
<keyword evidence="4" id="KW-1133">Transmembrane helix</keyword>
<dbReference type="Gene3D" id="3.90.180.10">
    <property type="entry name" value="Medium-chain alcohol dehydrogenases, catalytic domain"/>
    <property type="match status" value="1"/>
</dbReference>
<evidence type="ECO:0000256" key="1">
    <source>
        <dbReference type="ARBA" id="ARBA00008072"/>
    </source>
</evidence>
<keyword evidence="4" id="KW-0472">Membrane</keyword>
<keyword evidence="4" id="KW-0812">Transmembrane</keyword>
<keyword evidence="7" id="KW-1185">Reference proteome</keyword>
<dbReference type="CDD" id="cd08249">
    <property type="entry name" value="enoyl_reductase_like"/>
    <property type="match status" value="1"/>
</dbReference>
<comment type="subunit">
    <text evidence="2">Monomer.</text>
</comment>
<reference evidence="6" key="1">
    <citation type="journal article" date="2020" name="Stud. Mycol.">
        <title>101 Dothideomycetes genomes: a test case for predicting lifestyles and emergence of pathogens.</title>
        <authorList>
            <person name="Haridas S."/>
            <person name="Albert R."/>
            <person name="Binder M."/>
            <person name="Bloem J."/>
            <person name="Labutti K."/>
            <person name="Salamov A."/>
            <person name="Andreopoulos B."/>
            <person name="Baker S."/>
            <person name="Barry K."/>
            <person name="Bills G."/>
            <person name="Bluhm B."/>
            <person name="Cannon C."/>
            <person name="Castanera R."/>
            <person name="Culley D."/>
            <person name="Daum C."/>
            <person name="Ezra D."/>
            <person name="Gonzalez J."/>
            <person name="Henrissat B."/>
            <person name="Kuo A."/>
            <person name="Liang C."/>
            <person name="Lipzen A."/>
            <person name="Lutzoni F."/>
            <person name="Magnuson J."/>
            <person name="Mondo S."/>
            <person name="Nolan M."/>
            <person name="Ohm R."/>
            <person name="Pangilinan J."/>
            <person name="Park H.-J."/>
            <person name="Ramirez L."/>
            <person name="Alfaro M."/>
            <person name="Sun H."/>
            <person name="Tritt A."/>
            <person name="Yoshinaga Y."/>
            <person name="Zwiers L.-H."/>
            <person name="Turgeon B."/>
            <person name="Goodwin S."/>
            <person name="Spatafora J."/>
            <person name="Crous P."/>
            <person name="Grigoriev I."/>
        </authorList>
    </citation>
    <scope>NUCLEOTIDE SEQUENCE</scope>
    <source>
        <strain evidence="6">CBS 109.77</strain>
    </source>
</reference>
<dbReference type="PANTHER" id="PTHR45348:SF2">
    <property type="entry name" value="ZINC-TYPE ALCOHOL DEHYDROGENASE-LIKE PROTEIN C2E1P3.01"/>
    <property type="match status" value="1"/>
</dbReference>
<evidence type="ECO:0000259" key="5">
    <source>
        <dbReference type="Pfam" id="PF08240"/>
    </source>
</evidence>
<evidence type="ECO:0000313" key="7">
    <source>
        <dbReference type="Proteomes" id="UP000799757"/>
    </source>
</evidence>
<protein>
    <submittedName>
        <fullName evidence="6">GroES-like protein</fullName>
    </submittedName>
</protein>
<name>A0A6A6XAM3_9PLEO</name>
<dbReference type="GO" id="GO:0016651">
    <property type="term" value="F:oxidoreductase activity, acting on NAD(P)H"/>
    <property type="evidence" value="ECO:0007669"/>
    <property type="project" value="InterPro"/>
</dbReference>
<gene>
    <name evidence="6" type="ORF">K505DRAFT_245879</name>
</gene>
<dbReference type="Gene3D" id="3.40.50.720">
    <property type="entry name" value="NAD(P)-binding Rossmann-like Domain"/>
    <property type="match status" value="1"/>
</dbReference>
<dbReference type="InterPro" id="IPR047122">
    <property type="entry name" value="Trans-enoyl_RdTase-like"/>
</dbReference>
<feature type="transmembrane region" description="Helical" evidence="4">
    <location>
        <begin position="146"/>
        <end position="168"/>
    </location>
</feature>
<dbReference type="SUPFAM" id="SSF50129">
    <property type="entry name" value="GroES-like"/>
    <property type="match status" value="1"/>
</dbReference>
<dbReference type="InterPro" id="IPR036291">
    <property type="entry name" value="NAD(P)-bd_dom_sf"/>
</dbReference>
<dbReference type="Proteomes" id="UP000799757">
    <property type="component" value="Unassembled WGS sequence"/>
</dbReference>
<dbReference type="PANTHER" id="PTHR45348">
    <property type="entry name" value="HYPOTHETICAL OXIDOREDUCTASE (EUROFUNG)"/>
    <property type="match status" value="1"/>
</dbReference>
<dbReference type="OrthoDB" id="201656at2759"/>
<dbReference type="Pfam" id="PF08240">
    <property type="entry name" value="ADH_N"/>
    <property type="match status" value="1"/>
</dbReference>
<feature type="domain" description="Alcohol dehydrogenase-like N-terminal" evidence="5">
    <location>
        <begin position="50"/>
        <end position="132"/>
    </location>
</feature>
<dbReference type="InterPro" id="IPR013154">
    <property type="entry name" value="ADH-like_N"/>
</dbReference>
<dbReference type="InterPro" id="IPR011032">
    <property type="entry name" value="GroES-like_sf"/>
</dbReference>
<sequence length="424" mass="46189">MTSQTVTQAARSDIQVEATSIPELQTQLLLHQAKQPYEIDNAREIPKILPGELLVQVQAVGLNPIDWKSAEYGFALPSFPCVNGREFVGKVIREHSAQRSDIKLGDSVLSICTDYRDFRKSAFQEYAAVNDFSAVKVSSDSQSSRAAAVGVAFVAASIGLGICLGLTFPVPKQPQPLDLLEISRSQGKDNIPEDIFDEVFNAISLWNRPSAGDWILIYGASSVTAQVAIQLAKWGGLRVVAIADREKHGSRLEALGADKIIDRHDLEKAADEIRSEIPMPIRFALDTVGSETSTWCQNVLASRIGVQYRPSILQNGTNSVVMGSASSLPHLVCLTGSPKEVNSNVRVHEVPIKLFHTNRDIGAEISEWLSVLLESGDLRLPETVFVDGGLNAIGSSLQRLKTGELSGKRLVVKMRMNDVHLPST</sequence>